<proteinExistence type="predicted"/>
<dbReference type="AlphaFoldDB" id="A0A8X6K3K0"/>
<organism evidence="1 2">
    <name type="scientific">Trichonephila inaurata madagascariensis</name>
    <dbReference type="NCBI Taxonomy" id="2747483"/>
    <lineage>
        <taxon>Eukaryota</taxon>
        <taxon>Metazoa</taxon>
        <taxon>Ecdysozoa</taxon>
        <taxon>Arthropoda</taxon>
        <taxon>Chelicerata</taxon>
        <taxon>Arachnida</taxon>
        <taxon>Araneae</taxon>
        <taxon>Araneomorphae</taxon>
        <taxon>Entelegynae</taxon>
        <taxon>Araneoidea</taxon>
        <taxon>Nephilidae</taxon>
        <taxon>Trichonephila</taxon>
        <taxon>Trichonephila inaurata</taxon>
    </lineage>
</organism>
<keyword evidence="2" id="KW-1185">Reference proteome</keyword>
<evidence type="ECO:0000313" key="1">
    <source>
        <dbReference type="EMBL" id="GFS61797.1"/>
    </source>
</evidence>
<protein>
    <submittedName>
        <fullName evidence="1">Uncharacterized protein</fullName>
    </submittedName>
</protein>
<dbReference type="EMBL" id="BMAV01027724">
    <property type="protein sequence ID" value="GFS61797.1"/>
    <property type="molecule type" value="Genomic_DNA"/>
</dbReference>
<name>A0A8X6K3K0_9ARAC</name>
<sequence>MKGGCYLRGCKKKNDTTETCKECYNTACKSVLVKQRSSHRAVTALDRSLDMLAQEGPGVRHEAIFKVPGSN</sequence>
<accession>A0A8X6K3K0</accession>
<reference evidence="1" key="1">
    <citation type="submission" date="2020-08" db="EMBL/GenBank/DDBJ databases">
        <title>Multicomponent nature underlies the extraordinary mechanical properties of spider dragline silk.</title>
        <authorList>
            <person name="Kono N."/>
            <person name="Nakamura H."/>
            <person name="Mori M."/>
            <person name="Yoshida Y."/>
            <person name="Ohtoshi R."/>
            <person name="Malay A.D."/>
            <person name="Moran D.A.P."/>
            <person name="Tomita M."/>
            <person name="Numata K."/>
            <person name="Arakawa K."/>
        </authorList>
    </citation>
    <scope>NUCLEOTIDE SEQUENCE</scope>
</reference>
<gene>
    <name evidence="1" type="ORF">TNIN_332991</name>
</gene>
<comment type="caution">
    <text evidence="1">The sequence shown here is derived from an EMBL/GenBank/DDBJ whole genome shotgun (WGS) entry which is preliminary data.</text>
</comment>
<evidence type="ECO:0000313" key="2">
    <source>
        <dbReference type="Proteomes" id="UP000886998"/>
    </source>
</evidence>
<dbReference type="Proteomes" id="UP000886998">
    <property type="component" value="Unassembled WGS sequence"/>
</dbReference>